<dbReference type="GeneID" id="111312779"/>
<evidence type="ECO:0000313" key="4">
    <source>
        <dbReference type="Proteomes" id="UP000515121"/>
    </source>
</evidence>
<keyword evidence="2" id="KW-1133">Transmembrane helix</keyword>
<feature type="domain" description="NPK1-activating kinesin-like protein C-terminal" evidence="3">
    <location>
        <begin position="8"/>
        <end position="124"/>
    </location>
</feature>
<evidence type="ECO:0000256" key="1">
    <source>
        <dbReference type="ARBA" id="ARBA00022701"/>
    </source>
</evidence>
<dbReference type="KEGG" id="dzi:111312779"/>
<accession>A0A6P6AW88</accession>
<keyword evidence="2" id="KW-0472">Membrane</keyword>
<dbReference type="RefSeq" id="XP_022769113.1">
    <property type="nucleotide sequence ID" value="XM_022913378.1"/>
</dbReference>
<dbReference type="GO" id="GO:0007018">
    <property type="term" value="P:microtubule-based movement"/>
    <property type="evidence" value="ECO:0007669"/>
    <property type="project" value="InterPro"/>
</dbReference>
<protein>
    <submittedName>
        <fullName evidence="5">Kinesin-like protein KIN-7F</fullName>
    </submittedName>
</protein>
<organism evidence="4 5">
    <name type="scientific">Durio zibethinus</name>
    <name type="common">Durian</name>
    <dbReference type="NCBI Taxonomy" id="66656"/>
    <lineage>
        <taxon>Eukaryota</taxon>
        <taxon>Viridiplantae</taxon>
        <taxon>Streptophyta</taxon>
        <taxon>Embryophyta</taxon>
        <taxon>Tracheophyta</taxon>
        <taxon>Spermatophyta</taxon>
        <taxon>Magnoliopsida</taxon>
        <taxon>eudicotyledons</taxon>
        <taxon>Gunneridae</taxon>
        <taxon>Pentapetalae</taxon>
        <taxon>rosids</taxon>
        <taxon>malvids</taxon>
        <taxon>Malvales</taxon>
        <taxon>Malvaceae</taxon>
        <taxon>Helicteroideae</taxon>
        <taxon>Durio</taxon>
    </lineage>
</organism>
<keyword evidence="2" id="KW-0812">Transmembrane</keyword>
<gene>
    <name evidence="5" type="primary">LOC111312779</name>
</gene>
<dbReference type="InterPro" id="IPR027640">
    <property type="entry name" value="Kinesin-like_fam"/>
</dbReference>
<evidence type="ECO:0000256" key="2">
    <source>
        <dbReference type="SAM" id="Phobius"/>
    </source>
</evidence>
<evidence type="ECO:0000313" key="5">
    <source>
        <dbReference type="RefSeq" id="XP_022769113.1"/>
    </source>
</evidence>
<reference evidence="5" key="1">
    <citation type="submission" date="2025-08" db="UniProtKB">
        <authorList>
            <consortium name="RefSeq"/>
        </authorList>
    </citation>
    <scope>IDENTIFICATION</scope>
    <source>
        <tissue evidence="5">Fruit stalk</tissue>
    </source>
</reference>
<feature type="transmembrane region" description="Helical" evidence="2">
    <location>
        <begin position="15"/>
        <end position="37"/>
    </location>
</feature>
<dbReference type="GO" id="GO:0003777">
    <property type="term" value="F:microtubule motor activity"/>
    <property type="evidence" value="ECO:0007669"/>
    <property type="project" value="InterPro"/>
</dbReference>
<keyword evidence="1" id="KW-0493">Microtubule</keyword>
<dbReference type="AlphaFoldDB" id="A0A6P6AW88"/>
<keyword evidence="4" id="KW-1185">Reference proteome</keyword>
<dbReference type="PANTHER" id="PTHR47968:SF54">
    <property type="entry name" value="KINESIN-LIKE PROTEIN NACK2"/>
    <property type="match status" value="1"/>
</dbReference>
<dbReference type="InterPro" id="IPR021881">
    <property type="entry name" value="NACK_C"/>
</dbReference>
<dbReference type="Pfam" id="PF11995">
    <property type="entry name" value="DUF3490"/>
    <property type="match status" value="1"/>
</dbReference>
<sequence>MNKPLDPIEYKRITFIRFLFNAIQMSLVVISFCGGSVKDLIRERGMLSKQIPKKFSRKERAKLYEKWGIGLNTKQRSLQLARRIWTDTKDMVHVKESADLVAKLLRFVEQSQAPKEVVGLSILPPRSLTRRSYSWKHSIPPLS</sequence>
<dbReference type="Proteomes" id="UP000515121">
    <property type="component" value="Unplaced"/>
</dbReference>
<dbReference type="GO" id="GO:0005874">
    <property type="term" value="C:microtubule"/>
    <property type="evidence" value="ECO:0007669"/>
    <property type="project" value="UniProtKB-KW"/>
</dbReference>
<evidence type="ECO:0000259" key="3">
    <source>
        <dbReference type="Pfam" id="PF11995"/>
    </source>
</evidence>
<name>A0A6P6AW88_DURZI</name>
<dbReference type="OrthoDB" id="3176171at2759"/>
<dbReference type="PANTHER" id="PTHR47968">
    <property type="entry name" value="CENTROMERE PROTEIN E"/>
    <property type="match status" value="1"/>
</dbReference>
<proteinExistence type="predicted"/>